<evidence type="ECO:0008006" key="5">
    <source>
        <dbReference type="Google" id="ProtNLM"/>
    </source>
</evidence>
<feature type="region of interest" description="Disordered" evidence="2">
    <location>
        <begin position="487"/>
        <end position="523"/>
    </location>
</feature>
<feature type="compositionally biased region" description="Polar residues" evidence="2">
    <location>
        <begin position="490"/>
        <end position="501"/>
    </location>
</feature>
<keyword evidence="1" id="KW-0175">Coiled coil</keyword>
<dbReference type="EMBL" id="DF842145">
    <property type="protein sequence ID" value="GAT46163.1"/>
    <property type="molecule type" value="Genomic_DNA"/>
</dbReference>
<feature type="compositionally biased region" description="Low complexity" evidence="2">
    <location>
        <begin position="71"/>
        <end position="96"/>
    </location>
</feature>
<feature type="compositionally biased region" description="Low complexity" evidence="2">
    <location>
        <begin position="539"/>
        <end position="577"/>
    </location>
</feature>
<reference evidence="3" key="1">
    <citation type="submission" date="2014-09" db="EMBL/GenBank/DDBJ databases">
        <title>Genome sequence of the luminous mushroom Mycena chlorophos for searching fungal bioluminescence genes.</title>
        <authorList>
            <person name="Tanaka Y."/>
            <person name="Kasuga D."/>
            <person name="Oba Y."/>
            <person name="Hase S."/>
            <person name="Sato K."/>
            <person name="Oba Y."/>
            <person name="Sakakibara Y."/>
        </authorList>
    </citation>
    <scope>NUCLEOTIDE SEQUENCE</scope>
</reference>
<organism evidence="3 4">
    <name type="scientific">Mycena chlorophos</name>
    <name type="common">Agaric fungus</name>
    <name type="synonym">Agaricus chlorophos</name>
    <dbReference type="NCBI Taxonomy" id="658473"/>
    <lineage>
        <taxon>Eukaryota</taxon>
        <taxon>Fungi</taxon>
        <taxon>Dikarya</taxon>
        <taxon>Basidiomycota</taxon>
        <taxon>Agaricomycotina</taxon>
        <taxon>Agaricomycetes</taxon>
        <taxon>Agaricomycetidae</taxon>
        <taxon>Agaricales</taxon>
        <taxon>Marasmiineae</taxon>
        <taxon>Mycenaceae</taxon>
        <taxon>Mycena</taxon>
    </lineage>
</organism>
<feature type="compositionally biased region" description="Pro residues" evidence="2">
    <location>
        <begin position="316"/>
        <end position="327"/>
    </location>
</feature>
<feature type="region of interest" description="Disordered" evidence="2">
    <location>
        <begin position="1"/>
        <end position="367"/>
    </location>
</feature>
<evidence type="ECO:0000256" key="1">
    <source>
        <dbReference type="SAM" id="Coils"/>
    </source>
</evidence>
<evidence type="ECO:0000313" key="4">
    <source>
        <dbReference type="Proteomes" id="UP000815677"/>
    </source>
</evidence>
<proteinExistence type="predicted"/>
<feature type="coiled-coil region" evidence="1">
    <location>
        <begin position="409"/>
        <end position="471"/>
    </location>
</feature>
<feature type="compositionally biased region" description="Low complexity" evidence="2">
    <location>
        <begin position="502"/>
        <end position="518"/>
    </location>
</feature>
<name>A0ABQ0L4R4_MYCCL</name>
<feature type="compositionally biased region" description="Polar residues" evidence="2">
    <location>
        <begin position="172"/>
        <end position="197"/>
    </location>
</feature>
<dbReference type="Proteomes" id="UP000815677">
    <property type="component" value="Unassembled WGS sequence"/>
</dbReference>
<feature type="compositionally biased region" description="Low complexity" evidence="2">
    <location>
        <begin position="146"/>
        <end position="157"/>
    </location>
</feature>
<evidence type="ECO:0000313" key="3">
    <source>
        <dbReference type="EMBL" id="GAT46163.1"/>
    </source>
</evidence>
<feature type="region of interest" description="Disordered" evidence="2">
    <location>
        <begin position="617"/>
        <end position="638"/>
    </location>
</feature>
<keyword evidence="4" id="KW-1185">Reference proteome</keyword>
<evidence type="ECO:0000256" key="2">
    <source>
        <dbReference type="SAM" id="MobiDB-lite"/>
    </source>
</evidence>
<feature type="region of interest" description="Disordered" evidence="2">
    <location>
        <begin position="539"/>
        <end position="604"/>
    </location>
</feature>
<sequence length="791" mass="85499">MTTPGAPRLPTAQTSRPDITDFFRAGGTSKATRTSDVDATAPTTLAFLSEPELPVRKRSTRIPFFGRQRTKSTLSDASSSSTSPSRNSEARNSNASMLTDPRLDSDTERSQPPSPSKGPTSLGSKLAATFAPSRPKLFSASPRKPPTTSNPSTESTPITIASPSPQLVLPSRRQSVDSASSQDRSVTPRPTQPTITVSVPPDSLEDYKDMFTLPSTSDPVRFPSAAASSSDSPGEVVKRRITRSTPRASRIARKPSVGRSRDGAESEDSEAVMSDTTRPSPPMLTPTAEKRRTLATTMPYKYSEKSGSKSIMKAPPSFPLPPPPSDPPSSALPLVPTRTDSLASRRHRAQTLSTVPDSAAAAAVQQPPHSIANALRSRKSSEIKRLPDVPTANDKENFDMEAASPEQLRQELQRRMVQLEEARNALLLRNQQFDELASYLLSATDSHAAEKRSLQKKIENLELEATRRDKELQGLKWLVANPQPARSLDANLTSEDSGTELTSGAEGETSGAESTSSAIGRNKTKKSYNLMASIYRSSNSSSSRYAATNATRSSTSSSTSPSSSTSSLVALSSPATTVASLGSIPETSPPPPPPKPSLPPPTAIVRSKDPAVAAAILAAEQPRSKEERRAARAANRLSTSSVTSNASVAYSANLKRGRPPSIAQRFTIQLISIPLLSINKHHTHYNPHAHYNPTLVYQSKKRPRNPLRLFLRGSGASAYRTFLLCMVSASLSFPFFRLATVLHLGSKFSHPQTQIEHSRPPRICIYTVFLDNLHIIKRYISLYATYGGLIY</sequence>
<gene>
    <name evidence="3" type="ORF">MCHLO_03701</name>
</gene>
<feature type="compositionally biased region" description="Pro residues" evidence="2">
    <location>
        <begin position="587"/>
        <end position="602"/>
    </location>
</feature>
<protein>
    <recommendedName>
        <fullName evidence="5">Proteophosphoglycan ppg4</fullName>
    </recommendedName>
</protein>
<accession>A0ABQ0L4R4</accession>